<organism evidence="11 12">
    <name type="scientific">Rhodoplanes tepidamans</name>
    <name type="common">Rhodoplanes cryptolactis</name>
    <dbReference type="NCBI Taxonomy" id="200616"/>
    <lineage>
        <taxon>Bacteria</taxon>
        <taxon>Pseudomonadati</taxon>
        <taxon>Pseudomonadota</taxon>
        <taxon>Alphaproteobacteria</taxon>
        <taxon>Hyphomicrobiales</taxon>
        <taxon>Nitrobacteraceae</taxon>
        <taxon>Rhodoplanes</taxon>
    </lineage>
</organism>
<protein>
    <submittedName>
        <fullName evidence="11">Nucleotidyltransferase domain-containing protein</fullName>
    </submittedName>
</protein>
<keyword evidence="12" id="KW-1185">Reference proteome</keyword>
<evidence type="ECO:0000256" key="3">
    <source>
        <dbReference type="ARBA" id="ARBA00022679"/>
    </source>
</evidence>
<dbReference type="Proteomes" id="UP001165652">
    <property type="component" value="Unassembled WGS sequence"/>
</dbReference>
<name>A0ABT5J9Y5_RHOTP</name>
<evidence type="ECO:0000256" key="7">
    <source>
        <dbReference type="ARBA" id="ARBA00022840"/>
    </source>
</evidence>
<keyword evidence="6" id="KW-0547">Nucleotide-binding</keyword>
<evidence type="ECO:0000313" key="11">
    <source>
        <dbReference type="EMBL" id="MDC7786478.1"/>
    </source>
</evidence>
<dbReference type="RefSeq" id="WP_272777349.1">
    <property type="nucleotide sequence ID" value="NZ_JAQQLI010000016.1"/>
</dbReference>
<dbReference type="InterPro" id="IPR002934">
    <property type="entry name" value="Polymerase_NTP_transf_dom"/>
</dbReference>
<keyword evidence="4" id="KW-0548">Nucleotidyltransferase</keyword>
<dbReference type="SUPFAM" id="SSF81301">
    <property type="entry name" value="Nucleotidyltransferase"/>
    <property type="match status" value="1"/>
</dbReference>
<evidence type="ECO:0000256" key="9">
    <source>
        <dbReference type="ARBA" id="ARBA00038276"/>
    </source>
</evidence>
<evidence type="ECO:0000256" key="8">
    <source>
        <dbReference type="ARBA" id="ARBA00022842"/>
    </source>
</evidence>
<dbReference type="PANTHER" id="PTHR33571">
    <property type="entry name" value="SSL8005 PROTEIN"/>
    <property type="match status" value="1"/>
</dbReference>
<keyword evidence="2" id="KW-1277">Toxin-antitoxin system</keyword>
<keyword evidence="3" id="KW-0808">Transferase</keyword>
<evidence type="ECO:0000256" key="2">
    <source>
        <dbReference type="ARBA" id="ARBA00022649"/>
    </source>
</evidence>
<comment type="similarity">
    <text evidence="9">Belongs to the MntA antitoxin family.</text>
</comment>
<reference evidence="11" key="1">
    <citation type="journal article" date="2023" name="Microbiol Resour">
        <title>Genome Sequences of Rhodoplanes serenus and Two Thermotolerant Strains, Rhodoplanes tepidamans and 'Rhodoplanes cryptolactis,' Further Refine the Genus.</title>
        <authorList>
            <person name="Rayyan A.A."/>
            <person name="Kyndt J.A."/>
        </authorList>
    </citation>
    <scope>NUCLEOTIDE SEQUENCE</scope>
    <source>
        <strain evidence="11">DSM 9987</strain>
    </source>
</reference>
<dbReference type="PANTHER" id="PTHR33571:SF12">
    <property type="entry name" value="BSL3053 PROTEIN"/>
    <property type="match status" value="1"/>
</dbReference>
<keyword evidence="7" id="KW-0067">ATP-binding</keyword>
<evidence type="ECO:0000259" key="10">
    <source>
        <dbReference type="Pfam" id="PF01909"/>
    </source>
</evidence>
<accession>A0ABT5J9Y5</accession>
<evidence type="ECO:0000256" key="4">
    <source>
        <dbReference type="ARBA" id="ARBA00022695"/>
    </source>
</evidence>
<gene>
    <name evidence="11" type="ORF">PQJ73_12370</name>
</gene>
<dbReference type="InterPro" id="IPR052038">
    <property type="entry name" value="Type-VII_TA_antitoxin"/>
</dbReference>
<evidence type="ECO:0000256" key="5">
    <source>
        <dbReference type="ARBA" id="ARBA00022723"/>
    </source>
</evidence>
<comment type="cofactor">
    <cofactor evidence="1">
        <name>Mg(2+)</name>
        <dbReference type="ChEBI" id="CHEBI:18420"/>
    </cofactor>
</comment>
<dbReference type="InterPro" id="IPR043519">
    <property type="entry name" value="NT_sf"/>
</dbReference>
<sequence length="81" mass="9000">MARGATALYLFGATARDEAEPDSDLDLFLDYDPEKKFSLVDLVGIKLFLEEELGVEVDLTTRDSLHPALKRAIVDSAVRVF</sequence>
<proteinExistence type="inferred from homology"/>
<evidence type="ECO:0000256" key="1">
    <source>
        <dbReference type="ARBA" id="ARBA00001946"/>
    </source>
</evidence>
<reference evidence="11" key="2">
    <citation type="submission" date="2023-02" db="EMBL/GenBank/DDBJ databases">
        <authorList>
            <person name="Rayyan A."/>
            <person name="Meyer T."/>
            <person name="Kyndt J.A."/>
        </authorList>
    </citation>
    <scope>NUCLEOTIDE SEQUENCE</scope>
    <source>
        <strain evidence="11">DSM 9987</strain>
    </source>
</reference>
<evidence type="ECO:0000256" key="6">
    <source>
        <dbReference type="ARBA" id="ARBA00022741"/>
    </source>
</evidence>
<feature type="domain" description="Polymerase nucleotidyl transferase" evidence="10">
    <location>
        <begin position="7"/>
        <end position="79"/>
    </location>
</feature>
<keyword evidence="8" id="KW-0460">Magnesium</keyword>
<dbReference type="Pfam" id="PF01909">
    <property type="entry name" value="NTP_transf_2"/>
    <property type="match status" value="1"/>
</dbReference>
<keyword evidence="5" id="KW-0479">Metal-binding</keyword>
<comment type="caution">
    <text evidence="11">The sequence shown here is derived from an EMBL/GenBank/DDBJ whole genome shotgun (WGS) entry which is preliminary data.</text>
</comment>
<evidence type="ECO:0000313" key="12">
    <source>
        <dbReference type="Proteomes" id="UP001165652"/>
    </source>
</evidence>
<dbReference type="EMBL" id="JAQQLI010000016">
    <property type="protein sequence ID" value="MDC7786478.1"/>
    <property type="molecule type" value="Genomic_DNA"/>
</dbReference>
<dbReference type="CDD" id="cd05403">
    <property type="entry name" value="NT_KNTase_like"/>
    <property type="match status" value="1"/>
</dbReference>
<dbReference type="Gene3D" id="3.30.460.10">
    <property type="entry name" value="Beta Polymerase, domain 2"/>
    <property type="match status" value="1"/>
</dbReference>